<dbReference type="RefSeq" id="WP_087034521.1">
    <property type="nucleotide sequence ID" value="NZ_CP021377.1"/>
</dbReference>
<evidence type="ECO:0000256" key="1">
    <source>
        <dbReference type="ARBA" id="ARBA00004651"/>
    </source>
</evidence>
<dbReference type="KEGG" id="opf:CBP31_01315"/>
<name>A0A1Y0D2I7_9GAMM</name>
<evidence type="ECO:0000256" key="5">
    <source>
        <dbReference type="ARBA" id="ARBA00023136"/>
    </source>
</evidence>
<gene>
    <name evidence="10" type="ORF">CBP31_01315</name>
</gene>
<feature type="transmembrane region" description="Helical" evidence="7">
    <location>
        <begin position="424"/>
        <end position="446"/>
    </location>
</feature>
<feature type="transmembrane region" description="Helical" evidence="7">
    <location>
        <begin position="481"/>
        <end position="512"/>
    </location>
</feature>
<dbReference type="AlphaFoldDB" id="A0A1Y0D2I7"/>
<accession>A0A1Y0D2I7</accession>
<dbReference type="Proteomes" id="UP000243937">
    <property type="component" value="Chromosome"/>
</dbReference>
<keyword evidence="4 7" id="KW-1133">Transmembrane helix</keyword>
<dbReference type="InterPro" id="IPR010019">
    <property type="entry name" value="Integral_membrane_YccS"/>
</dbReference>
<feature type="transmembrane region" description="Helical" evidence="7">
    <location>
        <begin position="99"/>
        <end position="116"/>
    </location>
</feature>
<evidence type="ECO:0000256" key="4">
    <source>
        <dbReference type="ARBA" id="ARBA00022989"/>
    </source>
</evidence>
<comment type="similarity">
    <text evidence="6">Belongs to the YccS/YhfK family.</text>
</comment>
<evidence type="ECO:0000259" key="8">
    <source>
        <dbReference type="Pfam" id="PF12805"/>
    </source>
</evidence>
<keyword evidence="5 7" id="KW-0472">Membrane</keyword>
<evidence type="ECO:0000259" key="9">
    <source>
        <dbReference type="Pfam" id="PF13515"/>
    </source>
</evidence>
<dbReference type="GO" id="GO:0005886">
    <property type="term" value="C:plasma membrane"/>
    <property type="evidence" value="ECO:0007669"/>
    <property type="project" value="UniProtKB-SubCell"/>
</dbReference>
<dbReference type="Pfam" id="PF12805">
    <property type="entry name" value="FUSC-like"/>
    <property type="match status" value="1"/>
</dbReference>
<evidence type="ECO:0000256" key="7">
    <source>
        <dbReference type="SAM" id="Phobius"/>
    </source>
</evidence>
<dbReference type="PANTHER" id="PTHR30509">
    <property type="entry name" value="P-HYDROXYBENZOIC ACID EFFLUX PUMP SUBUNIT-RELATED"/>
    <property type="match status" value="1"/>
</dbReference>
<keyword evidence="11" id="KW-1185">Reference proteome</keyword>
<reference evidence="10 11" key="1">
    <citation type="journal article" date="2014" name="Int. J. Syst. Evol. Microbiol.">
        <title>Oceanisphaera profunda sp. nov., a marine bacterium isolated from deep-sea sediment, and emended description of the genus Oceanisphaera.</title>
        <authorList>
            <person name="Xu Z."/>
            <person name="Zhang X.Y."/>
            <person name="Su H.N."/>
            <person name="Yu Z.C."/>
            <person name="Liu C."/>
            <person name="Li H."/>
            <person name="Chen X.L."/>
            <person name="Song X.Y."/>
            <person name="Xie B.B."/>
            <person name="Qin Q.L."/>
            <person name="Zhou B.C."/>
            <person name="Shi M."/>
            <person name="Huang Y."/>
            <person name="Zhang Y.Z."/>
        </authorList>
    </citation>
    <scope>NUCLEOTIDE SEQUENCE [LARGE SCALE GENOMIC DNA]</scope>
    <source>
        <strain evidence="10 11">SM1222</strain>
    </source>
</reference>
<proteinExistence type="inferred from homology"/>
<feature type="domain" description="Integral membrane protein YccS N-terminal" evidence="8">
    <location>
        <begin position="75"/>
        <end position="351"/>
    </location>
</feature>
<evidence type="ECO:0000313" key="10">
    <source>
        <dbReference type="EMBL" id="ART81437.1"/>
    </source>
</evidence>
<organism evidence="10 11">
    <name type="scientific">Oceanisphaera profunda</name>
    <dbReference type="NCBI Taxonomy" id="1416627"/>
    <lineage>
        <taxon>Bacteria</taxon>
        <taxon>Pseudomonadati</taxon>
        <taxon>Pseudomonadota</taxon>
        <taxon>Gammaproteobacteria</taxon>
        <taxon>Aeromonadales</taxon>
        <taxon>Aeromonadaceae</taxon>
        <taxon>Oceanisphaera</taxon>
    </lineage>
</organism>
<feature type="transmembrane region" description="Helical" evidence="7">
    <location>
        <begin position="452"/>
        <end position="469"/>
    </location>
</feature>
<dbReference type="InterPro" id="IPR032692">
    <property type="entry name" value="YccS_N"/>
</dbReference>
<dbReference type="InterPro" id="IPR049453">
    <property type="entry name" value="Memb_transporter_dom"/>
</dbReference>
<dbReference type="NCBIfam" id="TIGR01666">
    <property type="entry name" value="YCCS"/>
    <property type="match status" value="1"/>
</dbReference>
<evidence type="ECO:0000256" key="6">
    <source>
        <dbReference type="ARBA" id="ARBA00043993"/>
    </source>
</evidence>
<evidence type="ECO:0000256" key="3">
    <source>
        <dbReference type="ARBA" id="ARBA00022692"/>
    </source>
</evidence>
<keyword evidence="2" id="KW-1003">Cell membrane</keyword>
<dbReference type="OrthoDB" id="8670769at2"/>
<feature type="transmembrane region" description="Helical" evidence="7">
    <location>
        <begin position="549"/>
        <end position="570"/>
    </location>
</feature>
<evidence type="ECO:0000256" key="2">
    <source>
        <dbReference type="ARBA" id="ARBA00022475"/>
    </source>
</evidence>
<evidence type="ECO:0000313" key="11">
    <source>
        <dbReference type="Proteomes" id="UP000243937"/>
    </source>
</evidence>
<keyword evidence="3 7" id="KW-0812">Transmembrane</keyword>
<feature type="transmembrane region" description="Helical" evidence="7">
    <location>
        <begin position="145"/>
        <end position="169"/>
    </location>
</feature>
<dbReference type="Pfam" id="PF13515">
    <property type="entry name" value="FUSC_2"/>
    <property type="match status" value="1"/>
</dbReference>
<feature type="transmembrane region" description="Helical" evidence="7">
    <location>
        <begin position="123"/>
        <end position="139"/>
    </location>
</feature>
<feature type="transmembrane region" description="Helical" evidence="7">
    <location>
        <begin position="21"/>
        <end position="41"/>
    </location>
</feature>
<feature type="domain" description="Integral membrane bound transporter" evidence="9">
    <location>
        <begin position="440"/>
        <end position="561"/>
    </location>
</feature>
<feature type="transmembrane region" description="Helical" evidence="7">
    <location>
        <begin position="72"/>
        <end position="93"/>
    </location>
</feature>
<dbReference type="InterPro" id="IPR010020">
    <property type="entry name" value="Integral_membrane_YCCS_YHJK"/>
</dbReference>
<sequence length="771" mass="86617">MPSVPSRSALIRGLKSFVTNSHVFLALKVLLAMASILLVGLSVDRTTAAVTLVLGVMAGALSEVDQNPKGRLLHLLVSLCCFFIAITLVTLLIPYPWAFGPLLVLGTLVLMLMAAWGHTKGTLGFGILLVSLYAMQGHADSPSFWYQPLLLTLGAAWYGLLSWLILVFWPYKQVHEQLAQCYFSLSRYLVEKSHFFDSPQEQHQALRHQLAQINIGLVSALEHTKRMLNRRLKGANTDLELHRLLALYLLVQDMHERAASSHYSYQQLNQDLHQDPVLQGYQVLLTELGQSCATLGQAILSHNRYQHSKRISWELSALQNQIDYRHLQQHYSPSLVSSMRYLGRNIGHLHQALLRGEALTQPQPLSRDQQLRAQQLRAQQLNDRPLHAPQLDEQPLSEPPVELAQVPRQAFWPKLKALLHPDALLFRHCIRLCACFALGYGVISYFELARGYWILLTILFVCQPSFSATRQRLVQRTLGTLGGILVAVPLLAVFPSVGAQVVILLLCAFVFFTQTKVHYSWAVGFVTLFVLLAFNLQGGASQLVWQPRLFDTLLGCALAFVAVWCIWPDWQQRHLPRLMAEAMDANADYLAAIAKQFSEGRVDHLDYRLPRKHAHLADNQLALAWQHIRVEPVAKYWLNVCFDIAYRNHALLSYLSALGAHRSQNMQLLAVQEQQIHYLVQQLHASARALRCNVPLPLPLNTVSGESSESSAASRSTSVCANTPATAQQEWQCVSQQLLTHIGELVDDLYQLAESFPHTHSDTAAPDARVR</sequence>
<dbReference type="EMBL" id="CP021377">
    <property type="protein sequence ID" value="ART81437.1"/>
    <property type="molecule type" value="Genomic_DNA"/>
</dbReference>
<dbReference type="PANTHER" id="PTHR30509:SF23">
    <property type="entry name" value="INNER MEMBRANE PROTEIN"/>
    <property type="match status" value="1"/>
</dbReference>
<dbReference type="NCBIfam" id="TIGR01667">
    <property type="entry name" value="YCCS_YHFK"/>
    <property type="match status" value="1"/>
</dbReference>
<feature type="transmembrane region" description="Helical" evidence="7">
    <location>
        <begin position="518"/>
        <end position="537"/>
    </location>
</feature>
<feature type="transmembrane region" description="Helical" evidence="7">
    <location>
        <begin position="47"/>
        <end position="65"/>
    </location>
</feature>
<comment type="subcellular location">
    <subcellularLocation>
        <location evidence="1">Cell membrane</location>
        <topology evidence="1">Multi-pass membrane protein</topology>
    </subcellularLocation>
</comment>
<protein>
    <submittedName>
        <fullName evidence="10">TIGR01666 family membrane protein</fullName>
    </submittedName>
</protein>